<comment type="caution">
    <text evidence="3">The sequence shown here is derived from an EMBL/GenBank/DDBJ whole genome shotgun (WGS) entry which is preliminary data.</text>
</comment>
<accession>A0A0G0ZCQ8</accession>
<keyword evidence="2" id="KW-0812">Transmembrane</keyword>
<dbReference type="InterPro" id="IPR036116">
    <property type="entry name" value="FN3_sf"/>
</dbReference>
<proteinExistence type="predicted"/>
<keyword evidence="2" id="KW-0472">Membrane</keyword>
<evidence type="ECO:0000256" key="2">
    <source>
        <dbReference type="SAM" id="Phobius"/>
    </source>
</evidence>
<evidence type="ECO:0000313" key="3">
    <source>
        <dbReference type="EMBL" id="KKS46515.1"/>
    </source>
</evidence>
<organism evidence="3 4">
    <name type="scientific">Candidatus Gottesmanbacteria bacterium GW2011_GWA2_42_18</name>
    <dbReference type="NCBI Taxonomy" id="1618442"/>
    <lineage>
        <taxon>Bacteria</taxon>
        <taxon>Candidatus Gottesmaniibacteriota</taxon>
    </lineage>
</organism>
<dbReference type="AlphaFoldDB" id="A0A0G0ZCQ8"/>
<feature type="transmembrane region" description="Helical" evidence="2">
    <location>
        <begin position="188"/>
        <end position="209"/>
    </location>
</feature>
<name>A0A0G0ZCQ8_9BACT</name>
<evidence type="ECO:0000313" key="4">
    <source>
        <dbReference type="Proteomes" id="UP000034320"/>
    </source>
</evidence>
<protein>
    <submittedName>
        <fullName evidence="3">Uncharacterized protein</fullName>
    </submittedName>
</protein>
<gene>
    <name evidence="3" type="ORF">UV09_C0016G0005</name>
</gene>
<dbReference type="EMBL" id="LCDD01000016">
    <property type="protein sequence ID" value="KKS46515.1"/>
    <property type="molecule type" value="Genomic_DNA"/>
</dbReference>
<evidence type="ECO:0000256" key="1">
    <source>
        <dbReference type="SAM" id="MobiDB-lite"/>
    </source>
</evidence>
<feature type="region of interest" description="Disordered" evidence="1">
    <location>
        <begin position="134"/>
        <end position="168"/>
    </location>
</feature>
<sequence length="221" mass="23939">MPMKSFTNQKKSALIYLVLVVSGLVAAVSMVQLPQDLRKKAQSPICPVNGASCSWDKSVDATSYYVEIRDLNTGSVIAKGNTRKTMVNFSASFGHSYSCSVSAQNSCGTGLSQTDQSPDCTYLSAVTVTPTEPAATAAPEENFSNPEPEKETGESITEPMAASPYVTSPPEAKREIKSLFAATGGKQLSLIISVINFAIFILVLIYWIYKKSRRHENESHK</sequence>
<reference evidence="3 4" key="1">
    <citation type="journal article" date="2015" name="Nature">
        <title>rRNA introns, odd ribosomes, and small enigmatic genomes across a large radiation of phyla.</title>
        <authorList>
            <person name="Brown C.T."/>
            <person name="Hug L.A."/>
            <person name="Thomas B.C."/>
            <person name="Sharon I."/>
            <person name="Castelle C.J."/>
            <person name="Singh A."/>
            <person name="Wilkins M.J."/>
            <person name="Williams K.H."/>
            <person name="Banfield J.F."/>
        </authorList>
    </citation>
    <scope>NUCLEOTIDE SEQUENCE [LARGE SCALE GENOMIC DNA]</scope>
</reference>
<dbReference type="SUPFAM" id="SSF49265">
    <property type="entry name" value="Fibronectin type III"/>
    <property type="match status" value="1"/>
</dbReference>
<dbReference type="Proteomes" id="UP000034320">
    <property type="component" value="Unassembled WGS sequence"/>
</dbReference>
<keyword evidence="2" id="KW-1133">Transmembrane helix</keyword>